<evidence type="ECO:0000313" key="2">
    <source>
        <dbReference type="EMBL" id="KAF4971432.1"/>
    </source>
</evidence>
<comment type="caution">
    <text evidence="2">The sequence shown here is derived from an EMBL/GenBank/DDBJ whole genome shotgun (WGS) entry which is preliminary data.</text>
</comment>
<organism evidence="2 3">
    <name type="scientific">Fusarium sarcochroum</name>
    <dbReference type="NCBI Taxonomy" id="1208366"/>
    <lineage>
        <taxon>Eukaryota</taxon>
        <taxon>Fungi</taxon>
        <taxon>Dikarya</taxon>
        <taxon>Ascomycota</taxon>
        <taxon>Pezizomycotina</taxon>
        <taxon>Sordariomycetes</taxon>
        <taxon>Hypocreomycetidae</taxon>
        <taxon>Hypocreales</taxon>
        <taxon>Nectriaceae</taxon>
        <taxon>Fusarium</taxon>
        <taxon>Fusarium lateritium species complex</taxon>
    </lineage>
</organism>
<feature type="coiled-coil region" evidence="1">
    <location>
        <begin position="68"/>
        <end position="95"/>
    </location>
</feature>
<dbReference type="Proteomes" id="UP000622797">
    <property type="component" value="Unassembled WGS sequence"/>
</dbReference>
<keyword evidence="1" id="KW-0175">Coiled coil</keyword>
<name>A0A8H4XDT1_9HYPO</name>
<sequence>MRPFPNVSQAVSNKFEDLQVSVNQTVSNNFGTLQTSTNQVVSTKFGTLHASIDQAVSNKFEDLRLSVNQTLSNRLEALEVRATSLERTASDVKDSFEANTSATNNKLWVLGNKMQGIGSQLSQSASVFQQFAQDTPQLLMETSRVIRATKDQTEMLETYVLDQCHNLDNLGEVTQAMHQDIQQSLAEPRFTPGVTYFADDGMAMEVIHYERIVVVWIQTLLKSGLKGVSKNAGQSASILVVPTSEQEVVELK</sequence>
<dbReference type="AlphaFoldDB" id="A0A8H4XDT1"/>
<keyword evidence="3" id="KW-1185">Reference proteome</keyword>
<evidence type="ECO:0000313" key="3">
    <source>
        <dbReference type="Proteomes" id="UP000622797"/>
    </source>
</evidence>
<proteinExistence type="predicted"/>
<accession>A0A8H4XDT1</accession>
<evidence type="ECO:0000256" key="1">
    <source>
        <dbReference type="SAM" id="Coils"/>
    </source>
</evidence>
<protein>
    <submittedName>
        <fullName evidence="2">Uncharacterized protein</fullName>
    </submittedName>
</protein>
<dbReference type="EMBL" id="JABEXW010000094">
    <property type="protein sequence ID" value="KAF4971432.1"/>
    <property type="molecule type" value="Genomic_DNA"/>
</dbReference>
<gene>
    <name evidence="2" type="ORF">FSARC_1741</name>
</gene>
<reference evidence="2" key="2">
    <citation type="submission" date="2020-05" db="EMBL/GenBank/DDBJ databases">
        <authorList>
            <person name="Kim H.-S."/>
            <person name="Proctor R.H."/>
            <person name="Brown D.W."/>
        </authorList>
    </citation>
    <scope>NUCLEOTIDE SEQUENCE</scope>
    <source>
        <strain evidence="2">NRRL 20472</strain>
    </source>
</reference>
<reference evidence="2" key="1">
    <citation type="journal article" date="2020" name="BMC Genomics">
        <title>Correction to: Identification and distribution of gene clusters required for synthesis of sphingolipid metabolism inhibitors in diverse species of the filamentous fungus Fusarium.</title>
        <authorList>
            <person name="Kim H.S."/>
            <person name="Lohmar J.M."/>
            <person name="Busman M."/>
            <person name="Brown D.W."/>
            <person name="Naumann T.A."/>
            <person name="Divon H.H."/>
            <person name="Lysoe E."/>
            <person name="Uhlig S."/>
            <person name="Proctor R.H."/>
        </authorList>
    </citation>
    <scope>NUCLEOTIDE SEQUENCE</scope>
    <source>
        <strain evidence="2">NRRL 20472</strain>
    </source>
</reference>